<protein>
    <recommendedName>
        <fullName evidence="5">Transmembrane protein</fullName>
    </recommendedName>
</protein>
<dbReference type="Proteomes" id="UP001473424">
    <property type="component" value="Chromosome"/>
</dbReference>
<evidence type="ECO:0008006" key="5">
    <source>
        <dbReference type="Google" id="ProtNLM"/>
    </source>
</evidence>
<evidence type="ECO:0000256" key="1">
    <source>
        <dbReference type="SAM" id="Coils"/>
    </source>
</evidence>
<evidence type="ECO:0000256" key="2">
    <source>
        <dbReference type="SAM" id="Phobius"/>
    </source>
</evidence>
<name>A0ABM8JN71_9MOLU</name>
<keyword evidence="2" id="KW-0472">Membrane</keyword>
<reference evidence="4" key="1">
    <citation type="journal article" date="2024" name="FEMS Microbiol. Lett.">
        <title>Genomic insights into Spiroplasma endosymbionts that induce male-killing and protective phenotypes in the pea aphid.</title>
        <authorList>
            <person name="Arai H."/>
            <person name="Legeai F."/>
            <person name="Kageyama D."/>
            <person name="Sugio A."/>
            <person name="Simon J.C."/>
        </authorList>
    </citation>
    <scope>NUCLEOTIDE SEQUENCE [LARGE SCALE GENOMIC DNA]</scope>
    <source>
        <strain evidence="4">sAp269</strain>
    </source>
</reference>
<evidence type="ECO:0000313" key="4">
    <source>
        <dbReference type="Proteomes" id="UP001473424"/>
    </source>
</evidence>
<feature type="transmembrane region" description="Helical" evidence="2">
    <location>
        <begin position="37"/>
        <end position="58"/>
    </location>
</feature>
<proteinExistence type="predicted"/>
<organism evidence="3 4">
    <name type="scientific">Spiroplasma ixodetis</name>
    <dbReference type="NCBI Taxonomy" id="2141"/>
    <lineage>
        <taxon>Bacteria</taxon>
        <taxon>Bacillati</taxon>
        <taxon>Mycoplasmatota</taxon>
        <taxon>Mollicutes</taxon>
        <taxon>Entomoplasmatales</taxon>
        <taxon>Spiroplasmataceae</taxon>
        <taxon>Spiroplasma</taxon>
    </lineage>
</organism>
<feature type="transmembrane region" description="Helical" evidence="2">
    <location>
        <begin position="64"/>
        <end position="84"/>
    </location>
</feature>
<accession>A0ABM8JN71</accession>
<keyword evidence="2" id="KW-1133">Transmembrane helix</keyword>
<feature type="coiled-coil region" evidence="1">
    <location>
        <begin position="80"/>
        <end position="148"/>
    </location>
</feature>
<keyword evidence="1" id="KW-0175">Coiled coil</keyword>
<keyword evidence="4" id="KW-1185">Reference proteome</keyword>
<keyword evidence="2" id="KW-0812">Transmembrane</keyword>
<gene>
    <name evidence="3" type="ORF">SAP269_08850</name>
</gene>
<dbReference type="RefSeq" id="WP_353306958.1">
    <property type="nucleotide sequence ID" value="NZ_AP028955.1"/>
</dbReference>
<sequence>MDISKSSFASSIQDENNYLVEVVKPSLSRKKFFEKNLPIIAAGAATLVTLAAGGIDGFQCSDLGIAASAGTSGAMMGVVIKATIKQNKQEKVELEDENNEKSSILQRKLEELQLETVRAKIVKKQLESTKVELELVKVREELAKLNNITSLNIT</sequence>
<evidence type="ECO:0000313" key="3">
    <source>
        <dbReference type="EMBL" id="BET38296.1"/>
    </source>
</evidence>
<dbReference type="EMBL" id="AP028955">
    <property type="protein sequence ID" value="BET38296.1"/>
    <property type="molecule type" value="Genomic_DNA"/>
</dbReference>